<dbReference type="AlphaFoldDB" id="A0A347WMM3"/>
<reference evidence="10 11" key="1">
    <citation type="submission" date="2017-09" db="EMBL/GenBank/DDBJ databases">
        <title>Complete genome sequence of Oxytococcus suis strain ZY16052.</title>
        <authorList>
            <person name="Li F."/>
        </authorList>
    </citation>
    <scope>NUCLEOTIDE SEQUENCE [LARGE SCALE GENOMIC DNA]</scope>
    <source>
        <strain evidence="10 11">ZY16052</strain>
    </source>
</reference>
<feature type="binding site" evidence="8">
    <location>
        <position position="70"/>
    </location>
    <ligand>
        <name>GTP</name>
        <dbReference type="ChEBI" id="CHEBI:37565"/>
    </ligand>
</feature>
<dbReference type="Proteomes" id="UP000263232">
    <property type="component" value="Chromosome"/>
</dbReference>
<evidence type="ECO:0000256" key="6">
    <source>
        <dbReference type="ARBA" id="ARBA00023134"/>
    </source>
</evidence>
<accession>A0A347WMM3</accession>
<dbReference type="InterPro" id="IPR029044">
    <property type="entry name" value="Nucleotide-diphossugar_trans"/>
</dbReference>
<keyword evidence="4 8" id="KW-0547">Nucleotide-binding</keyword>
<keyword evidence="10" id="KW-0548">Nucleotidyltransferase</keyword>
<dbReference type="InterPro" id="IPR025877">
    <property type="entry name" value="MobA-like_NTP_Trfase"/>
</dbReference>
<evidence type="ECO:0000256" key="8">
    <source>
        <dbReference type="HAMAP-Rule" id="MF_00316"/>
    </source>
</evidence>
<comment type="subcellular location">
    <subcellularLocation>
        <location evidence="8">Cytoplasm</location>
    </subcellularLocation>
</comment>
<keyword evidence="1 8" id="KW-0963">Cytoplasm</keyword>
<dbReference type="Pfam" id="PF12804">
    <property type="entry name" value="NTP_transf_3"/>
    <property type="match status" value="1"/>
</dbReference>
<name>A0A347WMM3_9LACT</name>
<dbReference type="GO" id="GO:0005737">
    <property type="term" value="C:cytoplasm"/>
    <property type="evidence" value="ECO:0007669"/>
    <property type="project" value="UniProtKB-SubCell"/>
</dbReference>
<organism evidence="10 11">
    <name type="scientific">Suicoccus acidiformans</name>
    <dbReference type="NCBI Taxonomy" id="2036206"/>
    <lineage>
        <taxon>Bacteria</taxon>
        <taxon>Bacillati</taxon>
        <taxon>Bacillota</taxon>
        <taxon>Bacilli</taxon>
        <taxon>Lactobacillales</taxon>
        <taxon>Aerococcaceae</taxon>
        <taxon>Suicoccus</taxon>
    </lineage>
</organism>
<evidence type="ECO:0000313" key="11">
    <source>
        <dbReference type="Proteomes" id="UP000263232"/>
    </source>
</evidence>
<comment type="similarity">
    <text evidence="8">Belongs to the MobA family.</text>
</comment>
<keyword evidence="6 8" id="KW-0342">GTP-binding</keyword>
<dbReference type="GO" id="GO:0046872">
    <property type="term" value="F:metal ion binding"/>
    <property type="evidence" value="ECO:0007669"/>
    <property type="project" value="UniProtKB-KW"/>
</dbReference>
<dbReference type="Gene3D" id="3.90.550.10">
    <property type="entry name" value="Spore Coat Polysaccharide Biosynthesis Protein SpsA, Chain A"/>
    <property type="match status" value="1"/>
</dbReference>
<sequence>MTKRPEFGSALILAGGQSSRMGFDKQFLSFDGERLVNHLVQQLRPHFADILLVTNKAQEHDIPGIRLIQDIYPGKGPLAGIHAGLSHSQSQYLFVIACDMPYLSPEYLRYQKQQLLKAEVDILTNQDEERFIYPFHSFYSLALLDSLEAHLLQDNLKVQRFVRQAKHRMIPRAIWSQFPNTAHLFLNLNTPEDVQAYLEMR</sequence>
<evidence type="ECO:0000256" key="1">
    <source>
        <dbReference type="ARBA" id="ARBA00022490"/>
    </source>
</evidence>
<comment type="catalytic activity">
    <reaction evidence="8">
        <text>Mo-molybdopterin + GTP + H(+) = Mo-molybdopterin guanine dinucleotide + diphosphate</text>
        <dbReference type="Rhea" id="RHEA:34243"/>
        <dbReference type="ChEBI" id="CHEBI:15378"/>
        <dbReference type="ChEBI" id="CHEBI:33019"/>
        <dbReference type="ChEBI" id="CHEBI:37565"/>
        <dbReference type="ChEBI" id="CHEBI:71302"/>
        <dbReference type="ChEBI" id="CHEBI:71310"/>
        <dbReference type="EC" id="2.7.7.77"/>
    </reaction>
</comment>
<keyword evidence="7 8" id="KW-0501">Molybdenum cofactor biosynthesis</keyword>
<evidence type="ECO:0000256" key="4">
    <source>
        <dbReference type="ARBA" id="ARBA00022741"/>
    </source>
</evidence>
<feature type="binding site" evidence="8">
    <location>
        <begin position="13"/>
        <end position="15"/>
    </location>
    <ligand>
        <name>GTP</name>
        <dbReference type="ChEBI" id="CHEBI:37565"/>
    </ligand>
</feature>
<keyword evidence="2 8" id="KW-0808">Transferase</keyword>
<dbReference type="KEGG" id="abae:CL176_10160"/>
<evidence type="ECO:0000256" key="5">
    <source>
        <dbReference type="ARBA" id="ARBA00022842"/>
    </source>
</evidence>
<dbReference type="EC" id="2.7.7.77" evidence="8"/>
<feature type="binding site" evidence="8">
    <location>
        <position position="25"/>
    </location>
    <ligand>
        <name>GTP</name>
        <dbReference type="ChEBI" id="CHEBI:37565"/>
    </ligand>
</feature>
<keyword evidence="3 8" id="KW-0479">Metal-binding</keyword>
<dbReference type="GO" id="GO:0005525">
    <property type="term" value="F:GTP binding"/>
    <property type="evidence" value="ECO:0007669"/>
    <property type="project" value="UniProtKB-UniRule"/>
</dbReference>
<feature type="binding site" evidence="8">
    <location>
        <position position="99"/>
    </location>
    <ligand>
        <name>Mg(2+)</name>
        <dbReference type="ChEBI" id="CHEBI:18420"/>
    </ligand>
</feature>
<dbReference type="SUPFAM" id="SSF53448">
    <property type="entry name" value="Nucleotide-diphospho-sugar transferases"/>
    <property type="match status" value="1"/>
</dbReference>
<dbReference type="OrthoDB" id="9788394at2"/>
<evidence type="ECO:0000259" key="9">
    <source>
        <dbReference type="Pfam" id="PF12804"/>
    </source>
</evidence>
<feature type="domain" description="MobA-like NTP transferase" evidence="9">
    <location>
        <begin position="10"/>
        <end position="165"/>
    </location>
</feature>
<comment type="caution">
    <text evidence="8">Lacks conserved residue(s) required for the propagation of feature annotation.</text>
</comment>
<dbReference type="RefSeq" id="WP_118991202.1">
    <property type="nucleotide sequence ID" value="NZ_CP023434.1"/>
</dbReference>
<proteinExistence type="inferred from homology"/>
<dbReference type="PANTHER" id="PTHR19136">
    <property type="entry name" value="MOLYBDENUM COFACTOR GUANYLYLTRANSFERASE"/>
    <property type="match status" value="1"/>
</dbReference>
<keyword evidence="5 8" id="KW-0460">Magnesium</keyword>
<dbReference type="HAMAP" id="MF_00316">
    <property type="entry name" value="MobA"/>
    <property type="match status" value="1"/>
</dbReference>
<dbReference type="InterPro" id="IPR013482">
    <property type="entry name" value="Molybde_CF_guanTrfase"/>
</dbReference>
<gene>
    <name evidence="8" type="primary">mobA</name>
    <name evidence="10" type="ORF">CL176_10160</name>
</gene>
<dbReference type="PANTHER" id="PTHR19136:SF81">
    <property type="entry name" value="MOLYBDENUM COFACTOR GUANYLYLTRANSFERASE"/>
    <property type="match status" value="1"/>
</dbReference>
<dbReference type="CDD" id="cd02503">
    <property type="entry name" value="MobA"/>
    <property type="match status" value="1"/>
</dbReference>
<comment type="cofactor">
    <cofactor evidence="8">
        <name>Mg(2+)</name>
        <dbReference type="ChEBI" id="CHEBI:18420"/>
    </cofactor>
</comment>
<evidence type="ECO:0000256" key="7">
    <source>
        <dbReference type="ARBA" id="ARBA00023150"/>
    </source>
</evidence>
<keyword evidence="11" id="KW-1185">Reference proteome</keyword>
<dbReference type="GO" id="GO:0061603">
    <property type="term" value="F:molybdenum cofactor guanylyltransferase activity"/>
    <property type="evidence" value="ECO:0007669"/>
    <property type="project" value="UniProtKB-EC"/>
</dbReference>
<comment type="function">
    <text evidence="8">Transfers a GMP moiety from GTP to Mo-molybdopterin (Mo-MPT) cofactor (Moco or molybdenum cofactor) to form Mo-molybdopterin guanine dinucleotide (Mo-MGD) cofactor.</text>
</comment>
<feature type="binding site" evidence="8">
    <location>
        <position position="99"/>
    </location>
    <ligand>
        <name>GTP</name>
        <dbReference type="ChEBI" id="CHEBI:37565"/>
    </ligand>
</feature>
<comment type="domain">
    <text evidence="8">The N-terminal domain determines nucleotide recognition and specific binding, while the C-terminal domain determines the specific binding to the target protein.</text>
</comment>
<protein>
    <recommendedName>
        <fullName evidence="8">Probable molybdenum cofactor guanylyltransferase</fullName>
        <shortName evidence="8">MoCo guanylyltransferase</shortName>
        <ecNumber evidence="8">2.7.7.77</ecNumber>
    </recommendedName>
    <alternativeName>
        <fullName evidence="8">GTP:molybdopterin guanylyltransferase</fullName>
    </alternativeName>
    <alternativeName>
        <fullName evidence="8">Mo-MPT guanylyltransferase</fullName>
    </alternativeName>
    <alternativeName>
        <fullName evidence="8">Molybdopterin guanylyltransferase</fullName>
    </alternativeName>
    <alternativeName>
        <fullName evidence="8">Molybdopterin-guanine dinucleotide synthase</fullName>
        <shortName evidence="8">MGD synthase</shortName>
    </alternativeName>
</protein>
<evidence type="ECO:0000256" key="3">
    <source>
        <dbReference type="ARBA" id="ARBA00022723"/>
    </source>
</evidence>
<evidence type="ECO:0000256" key="2">
    <source>
        <dbReference type="ARBA" id="ARBA00022679"/>
    </source>
</evidence>
<dbReference type="EMBL" id="CP023434">
    <property type="protein sequence ID" value="AXY26330.1"/>
    <property type="molecule type" value="Genomic_DNA"/>
</dbReference>
<dbReference type="GO" id="GO:0006777">
    <property type="term" value="P:Mo-molybdopterin cofactor biosynthetic process"/>
    <property type="evidence" value="ECO:0007669"/>
    <property type="project" value="UniProtKB-KW"/>
</dbReference>
<evidence type="ECO:0000313" key="10">
    <source>
        <dbReference type="EMBL" id="AXY26330.1"/>
    </source>
</evidence>